<evidence type="ECO:0000259" key="11">
    <source>
        <dbReference type="Pfam" id="PF09073"/>
    </source>
</evidence>
<feature type="domain" description="Bud22" evidence="11">
    <location>
        <begin position="303"/>
        <end position="723"/>
    </location>
</feature>
<feature type="compositionally biased region" description="Acidic residues" evidence="9">
    <location>
        <begin position="502"/>
        <end position="514"/>
    </location>
</feature>
<dbReference type="NCBIfam" id="TIGR01961">
    <property type="entry name" value="NuoC_fam"/>
    <property type="match status" value="1"/>
</dbReference>
<name>A0A1L9R5Y8_ASPWE</name>
<feature type="compositionally biased region" description="Acidic residues" evidence="9">
    <location>
        <begin position="475"/>
        <end position="488"/>
    </location>
</feature>
<evidence type="ECO:0000256" key="3">
    <source>
        <dbReference type="ARBA" id="ARBA00022448"/>
    </source>
</evidence>
<evidence type="ECO:0000256" key="2">
    <source>
        <dbReference type="ARBA" id="ARBA00007569"/>
    </source>
</evidence>
<dbReference type="HAMAP" id="MF_01357">
    <property type="entry name" value="NDH1_NuoC"/>
    <property type="match status" value="1"/>
</dbReference>
<proteinExistence type="inferred from homology"/>
<dbReference type="EMBL" id="KV878217">
    <property type="protein sequence ID" value="OJJ30332.1"/>
    <property type="molecule type" value="Genomic_DNA"/>
</dbReference>
<gene>
    <name evidence="12" type="ORF">ASPWEDRAFT_54950</name>
</gene>
<evidence type="ECO:0000313" key="12">
    <source>
        <dbReference type="EMBL" id="OJJ30332.1"/>
    </source>
</evidence>
<evidence type="ECO:0000259" key="10">
    <source>
        <dbReference type="Pfam" id="PF00329"/>
    </source>
</evidence>
<keyword evidence="6" id="KW-0830">Ubiquinone</keyword>
<dbReference type="GO" id="GO:0005739">
    <property type="term" value="C:mitochondrion"/>
    <property type="evidence" value="ECO:0007669"/>
    <property type="project" value="UniProtKB-SubCell"/>
</dbReference>
<dbReference type="OrthoDB" id="37721at2759"/>
<dbReference type="Pfam" id="PF00329">
    <property type="entry name" value="Complex1_30kDa"/>
    <property type="match status" value="1"/>
</dbReference>
<feature type="compositionally biased region" description="Basic and acidic residues" evidence="9">
    <location>
        <begin position="515"/>
        <end position="528"/>
    </location>
</feature>
<dbReference type="PANTHER" id="PTHR10884">
    <property type="entry name" value="NADH DEHYDROGENASE UBIQUINONE IRON-SULFUR PROTEIN 3"/>
    <property type="match status" value="1"/>
</dbReference>
<evidence type="ECO:0000313" key="13">
    <source>
        <dbReference type="Proteomes" id="UP000184383"/>
    </source>
</evidence>
<evidence type="ECO:0000256" key="8">
    <source>
        <dbReference type="RuleBase" id="RU003456"/>
    </source>
</evidence>
<dbReference type="Proteomes" id="UP000184383">
    <property type="component" value="Unassembled WGS sequence"/>
</dbReference>
<organism evidence="12 13">
    <name type="scientific">Aspergillus wentii DTO 134E9</name>
    <dbReference type="NCBI Taxonomy" id="1073089"/>
    <lineage>
        <taxon>Eukaryota</taxon>
        <taxon>Fungi</taxon>
        <taxon>Dikarya</taxon>
        <taxon>Ascomycota</taxon>
        <taxon>Pezizomycotina</taxon>
        <taxon>Eurotiomycetes</taxon>
        <taxon>Eurotiomycetidae</taxon>
        <taxon>Eurotiales</taxon>
        <taxon>Aspergillaceae</taxon>
        <taxon>Aspergillus</taxon>
        <taxon>Aspergillus subgen. Cremei</taxon>
    </lineage>
</organism>
<dbReference type="STRING" id="1073089.A0A1L9R5Y8"/>
<keyword evidence="5 8" id="KW-0520">NAD</keyword>
<evidence type="ECO:0000256" key="6">
    <source>
        <dbReference type="ARBA" id="ARBA00023075"/>
    </source>
</evidence>
<dbReference type="InterPro" id="IPR037232">
    <property type="entry name" value="NADH_quin_OxRdtase_su_C/D-like"/>
</dbReference>
<dbReference type="InterPro" id="IPR020396">
    <property type="entry name" value="NADH_UbQ_OxRdtase_CS"/>
</dbReference>
<dbReference type="VEuPathDB" id="FungiDB:ASPWEDRAFT_54950"/>
<comment type="subcellular location">
    <subcellularLocation>
        <location evidence="1">Mitochondrion</location>
    </subcellularLocation>
</comment>
<evidence type="ECO:0000256" key="9">
    <source>
        <dbReference type="SAM" id="MobiDB-lite"/>
    </source>
</evidence>
<feature type="region of interest" description="Disordered" evidence="9">
    <location>
        <begin position="252"/>
        <end position="285"/>
    </location>
</feature>
<dbReference type="RefSeq" id="XP_040684009.1">
    <property type="nucleotide sequence ID" value="XM_040838129.1"/>
</dbReference>
<feature type="compositionally biased region" description="Low complexity" evidence="9">
    <location>
        <begin position="711"/>
        <end position="723"/>
    </location>
</feature>
<feature type="region of interest" description="Disordered" evidence="9">
    <location>
        <begin position="430"/>
        <end position="723"/>
    </location>
</feature>
<dbReference type="SUPFAM" id="SSF143243">
    <property type="entry name" value="Nqo5-like"/>
    <property type="match status" value="1"/>
</dbReference>
<evidence type="ECO:0000256" key="5">
    <source>
        <dbReference type="ARBA" id="ARBA00023027"/>
    </source>
</evidence>
<feature type="compositionally biased region" description="Basic and acidic residues" evidence="9">
    <location>
        <begin position="639"/>
        <end position="664"/>
    </location>
</feature>
<keyword evidence="4 8" id="KW-1278">Translocase</keyword>
<evidence type="ECO:0000256" key="7">
    <source>
        <dbReference type="ARBA" id="ARBA00049551"/>
    </source>
</evidence>
<comment type="similarity">
    <text evidence="2 8">Belongs to the complex I 30 kDa subunit family.</text>
</comment>
<sequence>MASARSLMRLGTGRPLASAARSSRGCRAFSSTPLYASKVPEPANMRQAQRAPEGPLRAPVINPTDKHQGKAESLHAYGQYVMSCLPKYIQQFSVWKDELVVYVSPAGIVPVMSFLKNHTAAEFTQISDITAVDFPTRANRFEVVYNLLSVRYNSRIRVKTYADEASPIPSVTGLFEGALWYEREVYDMFGVFFSGHPDLRRIMTDYGFDGHPLRKDFPLTGYTELRYCEEKKRIVIEPLELTQAFRNFEGGTTAWEPVGPGEDRTPDSKRKTAMPKRKIGDVDGSDNKYRPLSLQAVRLKSRYEQGAVALSRALKTARGFERQKLGRREKTAKKENETATLERLAGEINALKTLDLNVTAQKYLFKQLIKTKRIAESPHFIEFKDAQSFPTDGPRDTAEANVTARLFKSNPVQKVVPGIMDDVKKMLKVDEKPAVKKNKTEENEGSSRAKSKEPETKADKRTKSDRKTESAASNDEPEGDIEMDDAESLDLAQFDSRLASGSDDDDDDEDEDENESNRRTLLKNDHNSDISISRSPTPEEEDEDEDENDNISISGSESESPPSKKAKSNKKLSAADPVTSTTFLPSLSMGGYFSGSESEAEDIDSNEPPRRKNRMGQQARRALWEKKFGSGANHVKNQAAKDKRNRDSGWDTRRGATGGGDRRRGGGGFGGRDAGGRQGGGSGMPRRKPEEDNKPLHPSWEAAKKAKEAKATAAFAGKKVTFD</sequence>
<dbReference type="GO" id="GO:0016651">
    <property type="term" value="F:oxidoreductase activity, acting on NAD(P)H"/>
    <property type="evidence" value="ECO:0007669"/>
    <property type="project" value="InterPro"/>
</dbReference>
<dbReference type="GO" id="GO:0008137">
    <property type="term" value="F:NADH dehydrogenase (ubiquinone) activity"/>
    <property type="evidence" value="ECO:0007669"/>
    <property type="project" value="UniProtKB-EC"/>
</dbReference>
<feature type="compositionally biased region" description="Basic and acidic residues" evidence="9">
    <location>
        <begin position="261"/>
        <end position="270"/>
    </location>
</feature>
<keyword evidence="3 8" id="KW-0813">Transport</keyword>
<evidence type="ECO:0000256" key="1">
    <source>
        <dbReference type="ARBA" id="ARBA00004173"/>
    </source>
</evidence>
<feature type="compositionally biased region" description="Basic and acidic residues" evidence="9">
    <location>
        <begin position="430"/>
        <end position="469"/>
    </location>
</feature>
<keyword evidence="13" id="KW-1185">Reference proteome</keyword>
<dbReference type="PROSITE" id="PS00542">
    <property type="entry name" value="COMPLEX1_30K"/>
    <property type="match status" value="1"/>
</dbReference>
<dbReference type="Gene3D" id="3.30.460.80">
    <property type="entry name" value="NADH:ubiquinone oxidoreductase, 30kDa subunit"/>
    <property type="match status" value="1"/>
</dbReference>
<dbReference type="InterPro" id="IPR001268">
    <property type="entry name" value="NADH_UbQ_OxRdtase_30kDa_su"/>
</dbReference>
<feature type="domain" description="NADH:ubiquinone oxidoreductase 30kDa subunit" evidence="10">
    <location>
        <begin position="101"/>
        <end position="222"/>
    </location>
</feature>
<dbReference type="Pfam" id="PF09073">
    <property type="entry name" value="BUD22"/>
    <property type="match status" value="1"/>
</dbReference>
<dbReference type="InterPro" id="IPR015158">
    <property type="entry name" value="Bud22_dom"/>
</dbReference>
<dbReference type="GeneID" id="63753977"/>
<evidence type="ECO:0000256" key="4">
    <source>
        <dbReference type="ARBA" id="ARBA00022967"/>
    </source>
</evidence>
<feature type="region of interest" description="Disordered" evidence="9">
    <location>
        <begin position="1"/>
        <end position="24"/>
    </location>
</feature>
<dbReference type="InterPro" id="IPR010218">
    <property type="entry name" value="NADH_DH_suC"/>
</dbReference>
<dbReference type="PANTHER" id="PTHR10884:SF14">
    <property type="entry name" value="NADH DEHYDROGENASE [UBIQUINONE] IRON-SULFUR PROTEIN 3, MITOCHONDRIAL"/>
    <property type="match status" value="1"/>
</dbReference>
<feature type="compositionally biased region" description="Low complexity" evidence="9">
    <location>
        <begin position="550"/>
        <end position="563"/>
    </location>
</feature>
<protein>
    <recommendedName>
        <fullName evidence="14">NADH:ubiquinone oxidoreductase 30kDa subunit domain-containing protein</fullName>
    </recommendedName>
</protein>
<reference evidence="13" key="1">
    <citation type="journal article" date="2017" name="Genome Biol.">
        <title>Comparative genomics reveals high biological diversity and specific adaptations in the industrially and medically important fungal genus Aspergillus.</title>
        <authorList>
            <person name="de Vries R.P."/>
            <person name="Riley R."/>
            <person name="Wiebenga A."/>
            <person name="Aguilar-Osorio G."/>
            <person name="Amillis S."/>
            <person name="Uchima C.A."/>
            <person name="Anderluh G."/>
            <person name="Asadollahi M."/>
            <person name="Askin M."/>
            <person name="Barry K."/>
            <person name="Battaglia E."/>
            <person name="Bayram O."/>
            <person name="Benocci T."/>
            <person name="Braus-Stromeyer S.A."/>
            <person name="Caldana C."/>
            <person name="Canovas D."/>
            <person name="Cerqueira G.C."/>
            <person name="Chen F."/>
            <person name="Chen W."/>
            <person name="Choi C."/>
            <person name="Clum A."/>
            <person name="Dos Santos R.A."/>
            <person name="Damasio A.R."/>
            <person name="Diallinas G."/>
            <person name="Emri T."/>
            <person name="Fekete E."/>
            <person name="Flipphi M."/>
            <person name="Freyberg S."/>
            <person name="Gallo A."/>
            <person name="Gournas C."/>
            <person name="Habgood R."/>
            <person name="Hainaut M."/>
            <person name="Harispe M.L."/>
            <person name="Henrissat B."/>
            <person name="Hilden K.S."/>
            <person name="Hope R."/>
            <person name="Hossain A."/>
            <person name="Karabika E."/>
            <person name="Karaffa L."/>
            <person name="Karanyi Z."/>
            <person name="Krasevec N."/>
            <person name="Kuo A."/>
            <person name="Kusch H."/>
            <person name="LaButti K."/>
            <person name="Lagendijk E.L."/>
            <person name="Lapidus A."/>
            <person name="Levasseur A."/>
            <person name="Lindquist E."/>
            <person name="Lipzen A."/>
            <person name="Logrieco A.F."/>
            <person name="MacCabe A."/>
            <person name="Maekelae M.R."/>
            <person name="Malavazi I."/>
            <person name="Melin P."/>
            <person name="Meyer V."/>
            <person name="Mielnichuk N."/>
            <person name="Miskei M."/>
            <person name="Molnar A.P."/>
            <person name="Mule G."/>
            <person name="Ngan C.Y."/>
            <person name="Orejas M."/>
            <person name="Orosz E."/>
            <person name="Ouedraogo J.P."/>
            <person name="Overkamp K.M."/>
            <person name="Park H.-S."/>
            <person name="Perrone G."/>
            <person name="Piumi F."/>
            <person name="Punt P.J."/>
            <person name="Ram A.F."/>
            <person name="Ramon A."/>
            <person name="Rauscher S."/>
            <person name="Record E."/>
            <person name="Riano-Pachon D.M."/>
            <person name="Robert V."/>
            <person name="Roehrig J."/>
            <person name="Ruller R."/>
            <person name="Salamov A."/>
            <person name="Salih N.S."/>
            <person name="Samson R.A."/>
            <person name="Sandor E."/>
            <person name="Sanguinetti M."/>
            <person name="Schuetze T."/>
            <person name="Sepcic K."/>
            <person name="Shelest E."/>
            <person name="Sherlock G."/>
            <person name="Sophianopoulou V."/>
            <person name="Squina F.M."/>
            <person name="Sun H."/>
            <person name="Susca A."/>
            <person name="Todd R.B."/>
            <person name="Tsang A."/>
            <person name="Unkles S.E."/>
            <person name="van de Wiele N."/>
            <person name="van Rossen-Uffink D."/>
            <person name="Oliveira J.V."/>
            <person name="Vesth T.C."/>
            <person name="Visser J."/>
            <person name="Yu J.-H."/>
            <person name="Zhou M."/>
            <person name="Andersen M.R."/>
            <person name="Archer D.B."/>
            <person name="Baker S.E."/>
            <person name="Benoit I."/>
            <person name="Brakhage A.A."/>
            <person name="Braus G.H."/>
            <person name="Fischer R."/>
            <person name="Frisvad J.C."/>
            <person name="Goldman G.H."/>
            <person name="Houbraken J."/>
            <person name="Oakley B."/>
            <person name="Pocsi I."/>
            <person name="Scazzocchio C."/>
            <person name="Seiboth B."/>
            <person name="vanKuyk P.A."/>
            <person name="Wortman J."/>
            <person name="Dyer P.S."/>
            <person name="Grigoriev I.V."/>
        </authorList>
    </citation>
    <scope>NUCLEOTIDE SEQUENCE [LARGE SCALE GENOMIC DNA]</scope>
    <source>
        <strain evidence="13">DTO 134E9</strain>
    </source>
</reference>
<accession>A0A1L9R5Y8</accession>
<dbReference type="GO" id="GO:0016020">
    <property type="term" value="C:membrane"/>
    <property type="evidence" value="ECO:0007669"/>
    <property type="project" value="UniProtKB-ARBA"/>
</dbReference>
<feature type="compositionally biased region" description="Acidic residues" evidence="9">
    <location>
        <begin position="538"/>
        <end position="549"/>
    </location>
</feature>
<dbReference type="FunFam" id="3.30.460.80:FF:000002">
    <property type="entry name" value="NADH dehydrogenase iron-sulfur protein 3, mitochondrial"/>
    <property type="match status" value="1"/>
</dbReference>
<comment type="catalytic activity">
    <reaction evidence="7">
        <text>a ubiquinone + NADH + 5 H(+)(in) = a ubiquinol + NAD(+) + 4 H(+)(out)</text>
        <dbReference type="Rhea" id="RHEA:29091"/>
        <dbReference type="Rhea" id="RHEA-COMP:9565"/>
        <dbReference type="Rhea" id="RHEA-COMP:9566"/>
        <dbReference type="ChEBI" id="CHEBI:15378"/>
        <dbReference type="ChEBI" id="CHEBI:16389"/>
        <dbReference type="ChEBI" id="CHEBI:17976"/>
        <dbReference type="ChEBI" id="CHEBI:57540"/>
        <dbReference type="ChEBI" id="CHEBI:57945"/>
        <dbReference type="EC" id="7.1.1.2"/>
    </reaction>
</comment>
<feature type="compositionally biased region" description="Gly residues" evidence="9">
    <location>
        <begin position="666"/>
        <end position="683"/>
    </location>
</feature>
<dbReference type="AlphaFoldDB" id="A0A1L9R5Y8"/>
<dbReference type="NCBIfam" id="NF004733">
    <property type="entry name" value="PRK06074.1-5"/>
    <property type="match status" value="1"/>
</dbReference>
<evidence type="ECO:0008006" key="14">
    <source>
        <dbReference type="Google" id="ProtNLM"/>
    </source>
</evidence>